<protein>
    <recommendedName>
        <fullName evidence="3">F-box domain-containing protein</fullName>
    </recommendedName>
</protein>
<reference evidence="1 2" key="1">
    <citation type="submission" date="2014-04" db="EMBL/GenBank/DDBJ databases">
        <title>Evolutionary Origins and Diversification of the Mycorrhizal Mutualists.</title>
        <authorList>
            <consortium name="DOE Joint Genome Institute"/>
            <consortium name="Mycorrhizal Genomics Consortium"/>
            <person name="Kohler A."/>
            <person name="Kuo A."/>
            <person name="Nagy L.G."/>
            <person name="Floudas D."/>
            <person name="Copeland A."/>
            <person name="Barry K.W."/>
            <person name="Cichocki N."/>
            <person name="Veneault-Fourrey C."/>
            <person name="LaButti K."/>
            <person name="Lindquist E.A."/>
            <person name="Lipzen A."/>
            <person name="Lundell T."/>
            <person name="Morin E."/>
            <person name="Murat C."/>
            <person name="Riley R."/>
            <person name="Ohm R."/>
            <person name="Sun H."/>
            <person name="Tunlid A."/>
            <person name="Henrissat B."/>
            <person name="Grigoriev I.V."/>
            <person name="Hibbett D.S."/>
            <person name="Martin F."/>
        </authorList>
    </citation>
    <scope>NUCLEOTIDE SEQUENCE [LARGE SCALE GENOMIC DNA]</scope>
    <source>
        <strain evidence="1 2">FD-317 M1</strain>
    </source>
</reference>
<dbReference type="HOGENOM" id="CLU_3037919_0_0_1"/>
<sequence length="55" mass="6095">MPAKLDAGAASQCPQELVDCIIDELSDSKADLFSCSLVSRSWLQRARKHLFRSIS</sequence>
<name>A0A0D0APB4_9AGAR</name>
<organism evidence="1 2">
    <name type="scientific">Collybiopsis luxurians FD-317 M1</name>
    <dbReference type="NCBI Taxonomy" id="944289"/>
    <lineage>
        <taxon>Eukaryota</taxon>
        <taxon>Fungi</taxon>
        <taxon>Dikarya</taxon>
        <taxon>Basidiomycota</taxon>
        <taxon>Agaricomycotina</taxon>
        <taxon>Agaricomycetes</taxon>
        <taxon>Agaricomycetidae</taxon>
        <taxon>Agaricales</taxon>
        <taxon>Marasmiineae</taxon>
        <taxon>Omphalotaceae</taxon>
        <taxon>Collybiopsis</taxon>
        <taxon>Collybiopsis luxurians</taxon>
    </lineage>
</organism>
<proteinExistence type="predicted"/>
<keyword evidence="2" id="KW-1185">Reference proteome</keyword>
<evidence type="ECO:0008006" key="3">
    <source>
        <dbReference type="Google" id="ProtNLM"/>
    </source>
</evidence>
<dbReference type="OrthoDB" id="2788229at2759"/>
<dbReference type="AlphaFoldDB" id="A0A0D0APB4"/>
<evidence type="ECO:0000313" key="1">
    <source>
        <dbReference type="EMBL" id="KIK52090.1"/>
    </source>
</evidence>
<feature type="non-terminal residue" evidence="1">
    <location>
        <position position="55"/>
    </location>
</feature>
<gene>
    <name evidence="1" type="ORF">GYMLUDRAFT_180546</name>
</gene>
<accession>A0A0D0APB4</accession>
<dbReference type="Proteomes" id="UP000053593">
    <property type="component" value="Unassembled WGS sequence"/>
</dbReference>
<dbReference type="EMBL" id="KN834849">
    <property type="protein sequence ID" value="KIK52090.1"/>
    <property type="molecule type" value="Genomic_DNA"/>
</dbReference>
<evidence type="ECO:0000313" key="2">
    <source>
        <dbReference type="Proteomes" id="UP000053593"/>
    </source>
</evidence>